<dbReference type="RefSeq" id="WP_015403147.1">
    <property type="nucleotide sequence ID" value="NC_020304.1"/>
</dbReference>
<dbReference type="EMBL" id="CP003985">
    <property type="protein sequence ID" value="AGF77451.1"/>
    <property type="molecule type" value="Genomic_DNA"/>
</dbReference>
<dbReference type="eggNOG" id="COG1033">
    <property type="taxonomic scope" value="Bacteria"/>
</dbReference>
<evidence type="ECO:0000259" key="7">
    <source>
        <dbReference type="PROSITE" id="PS50156"/>
    </source>
</evidence>
<dbReference type="GO" id="GO:0005886">
    <property type="term" value="C:plasma membrane"/>
    <property type="evidence" value="ECO:0007669"/>
    <property type="project" value="UniProtKB-SubCell"/>
</dbReference>
<evidence type="ECO:0000256" key="2">
    <source>
        <dbReference type="ARBA" id="ARBA00022475"/>
    </source>
</evidence>
<dbReference type="KEGG" id="dsf:UWK_00877"/>
<feature type="transmembrane region" description="Helical" evidence="6">
    <location>
        <begin position="739"/>
        <end position="759"/>
    </location>
</feature>
<dbReference type="PANTHER" id="PTHR33406">
    <property type="entry name" value="MEMBRANE PROTEIN MJ1562-RELATED"/>
    <property type="match status" value="1"/>
</dbReference>
<keyword evidence="4 6" id="KW-1133">Transmembrane helix</keyword>
<protein>
    <submittedName>
        <fullName evidence="8">Putative RND superfamily exporter</fullName>
    </submittedName>
</protein>
<evidence type="ECO:0000256" key="6">
    <source>
        <dbReference type="SAM" id="Phobius"/>
    </source>
</evidence>
<keyword evidence="9" id="KW-1185">Reference proteome</keyword>
<reference evidence="9" key="1">
    <citation type="journal article" date="2013" name="Stand. Genomic Sci.">
        <title>Complete genome sequence of Desulfocapsa sulfexigens, a marine deltaproteobacterium specialized in disproportionating inorganic sulfur compounds.</title>
        <authorList>
            <person name="Finster K.W."/>
            <person name="Kjeldsen K.U."/>
            <person name="Kube M."/>
            <person name="Reinhardt R."/>
            <person name="Mussmann M."/>
            <person name="Amann R."/>
            <person name="Schreiber L."/>
        </authorList>
    </citation>
    <scope>NUCLEOTIDE SEQUENCE [LARGE SCALE GENOMIC DNA]</scope>
    <source>
        <strain evidence="9">DSM 10523 / SB164P1</strain>
    </source>
</reference>
<evidence type="ECO:0000313" key="9">
    <source>
        <dbReference type="Proteomes" id="UP000011721"/>
    </source>
</evidence>
<proteinExistence type="predicted"/>
<evidence type="ECO:0000256" key="3">
    <source>
        <dbReference type="ARBA" id="ARBA00022692"/>
    </source>
</evidence>
<dbReference type="HOGENOM" id="CLU_008861_3_0_7"/>
<feature type="transmembrane region" description="Helical" evidence="6">
    <location>
        <begin position="382"/>
        <end position="406"/>
    </location>
</feature>
<dbReference type="InterPro" id="IPR001036">
    <property type="entry name" value="Acrflvin-R"/>
</dbReference>
<organism evidence="8 9">
    <name type="scientific">Desulfocapsa sulfexigens (strain DSM 10523 / SB164P1)</name>
    <dbReference type="NCBI Taxonomy" id="1167006"/>
    <lineage>
        <taxon>Bacteria</taxon>
        <taxon>Pseudomonadati</taxon>
        <taxon>Thermodesulfobacteriota</taxon>
        <taxon>Desulfobulbia</taxon>
        <taxon>Desulfobulbales</taxon>
        <taxon>Desulfocapsaceae</taxon>
        <taxon>Desulfocapsa</taxon>
    </lineage>
</organism>
<feature type="transmembrane region" description="Helical" evidence="6">
    <location>
        <begin position="771"/>
        <end position="794"/>
    </location>
</feature>
<feature type="transmembrane region" description="Helical" evidence="6">
    <location>
        <begin position="426"/>
        <end position="453"/>
    </location>
</feature>
<keyword evidence="5 6" id="KW-0472">Membrane</keyword>
<accession>M1PLX5</accession>
<keyword evidence="2" id="KW-1003">Cell membrane</keyword>
<name>M1PLX5_DESSD</name>
<feature type="domain" description="SSD" evidence="7">
    <location>
        <begin position="283"/>
        <end position="405"/>
    </location>
</feature>
<dbReference type="SUPFAM" id="SSF82866">
    <property type="entry name" value="Multidrug efflux transporter AcrB transmembrane domain"/>
    <property type="match status" value="2"/>
</dbReference>
<evidence type="ECO:0000313" key="8">
    <source>
        <dbReference type="EMBL" id="AGF77451.1"/>
    </source>
</evidence>
<keyword evidence="3 6" id="KW-0812">Transmembrane</keyword>
<feature type="transmembrane region" description="Helical" evidence="6">
    <location>
        <begin position="352"/>
        <end position="370"/>
    </location>
</feature>
<dbReference type="STRING" id="1167006.UWK_00877"/>
<evidence type="ECO:0000256" key="5">
    <source>
        <dbReference type="ARBA" id="ARBA00023136"/>
    </source>
</evidence>
<feature type="transmembrane region" description="Helical" evidence="6">
    <location>
        <begin position="674"/>
        <end position="691"/>
    </location>
</feature>
<dbReference type="PROSITE" id="PS50156">
    <property type="entry name" value="SSD"/>
    <property type="match status" value="2"/>
</dbReference>
<dbReference type="PRINTS" id="PR00702">
    <property type="entry name" value="ACRIFLAVINRP"/>
</dbReference>
<dbReference type="InterPro" id="IPR050545">
    <property type="entry name" value="Mycobact_MmpL"/>
</dbReference>
<feature type="transmembrane region" description="Helical" evidence="6">
    <location>
        <begin position="649"/>
        <end position="667"/>
    </location>
</feature>
<dbReference type="InterPro" id="IPR004869">
    <property type="entry name" value="MMPL_dom"/>
</dbReference>
<evidence type="ECO:0000256" key="1">
    <source>
        <dbReference type="ARBA" id="ARBA00004651"/>
    </source>
</evidence>
<feature type="domain" description="SSD" evidence="7">
    <location>
        <begin position="669"/>
        <end position="796"/>
    </location>
</feature>
<dbReference type="AlphaFoldDB" id="M1PLX5"/>
<dbReference type="Gene3D" id="1.20.1640.10">
    <property type="entry name" value="Multidrug efflux transporter AcrB transmembrane domain"/>
    <property type="match status" value="2"/>
</dbReference>
<comment type="subcellular location">
    <subcellularLocation>
        <location evidence="1">Cell membrane</location>
        <topology evidence="1">Multi-pass membrane protein</topology>
    </subcellularLocation>
</comment>
<dbReference type="Proteomes" id="UP000011721">
    <property type="component" value="Chromosome"/>
</dbReference>
<dbReference type="GO" id="GO:0022857">
    <property type="term" value="F:transmembrane transporter activity"/>
    <property type="evidence" value="ECO:0007669"/>
    <property type="project" value="InterPro"/>
</dbReference>
<feature type="transmembrane region" description="Helical" evidence="6">
    <location>
        <begin position="310"/>
        <end position="331"/>
    </location>
</feature>
<feature type="transmembrane region" description="Helical" evidence="6">
    <location>
        <begin position="254"/>
        <end position="273"/>
    </location>
</feature>
<dbReference type="InterPro" id="IPR000731">
    <property type="entry name" value="SSD"/>
</dbReference>
<dbReference type="OrthoDB" id="9794724at2"/>
<feature type="transmembrane region" description="Helical" evidence="6">
    <location>
        <begin position="280"/>
        <end position="304"/>
    </location>
</feature>
<evidence type="ECO:0000256" key="4">
    <source>
        <dbReference type="ARBA" id="ARBA00022989"/>
    </source>
</evidence>
<dbReference type="Pfam" id="PF03176">
    <property type="entry name" value="MMPL"/>
    <property type="match status" value="2"/>
</dbReference>
<feature type="transmembrane region" description="Helical" evidence="6">
    <location>
        <begin position="697"/>
        <end position="719"/>
    </location>
</feature>
<dbReference type="PANTHER" id="PTHR33406:SF12">
    <property type="entry name" value="BLR2997 PROTEIN"/>
    <property type="match status" value="1"/>
</dbReference>
<gene>
    <name evidence="8" type="ordered locus">UWK_00877</name>
</gene>
<sequence>MGFILKRCDSLFQQLSALVQRYRGGTLLFCATVTVILGAQLPNMRWDTSTEGYLSPSDPTITEYHKFQEIFGSDDLILIGIGTEDVFTVTFLEQLLLLHDELALGVPHLASIFSLANATAASRQGDQLFVTPLLQGFPKSIPDMEKLRSKVNDNPLLKNRLVSKKGDFATIILKIATKTETDPISLDQALAGFTEPDNSKQAAEASSLSNTQNDSVVTAVQKIVSTHHEKNFEVVVTGTPILKQVLRRSMTQDAALFIKLATLLIALLLWLIFRKFAGVLIPLLVVSSSVISTIGLMVLCGKAFKAPTIILPSFLMAMGVGASIHLMTMFYHNLRQGMDKASAINTTMGHSGMPVFLTSITTGVGLISFAGAEVAPVADLGLFAAIGVMIAFIYTILLVPSLLAFLPADQKRAGFSQSGYQRQNRILSAVASFSVTRSRLIIVCSGLFVALAVSGIPKIHFSHDPLAWLPENLPLRKATEKVQEALGGVISVEVLIDSRHKNGIYDPVFLKRLEQVEQRLENFSAAGIRVAQVSSVVDLLHDVHIALLSPDSQNTSLPEDRKLAAQELLLLENGIPAQLFEMIDGDYAIARLSIMSPWRDAVAYAPFLSELETEISTTMGESATVSVTGMIPLLARTLSAAMHSAARSYLLAGCIISLLTILMMGTLKLGLISLAPNILPIATILGVMGWTGIPLDIYTMLSGSIAIGLIVDDTIHFMYNFRRYQKRGMGTDQAVRSSLLTTGRAILITSVILASGAFICTLSEMNNLFNFGLLTGITILLAMAADFLLAPAILTVSYSPKIPSDGVEKPI</sequence>